<feature type="region of interest" description="Disordered" evidence="6">
    <location>
        <begin position="330"/>
        <end position="370"/>
    </location>
</feature>
<comment type="caution">
    <text evidence="8">The sequence shown here is derived from an EMBL/GenBank/DDBJ whole genome shotgun (WGS) entry which is preliminary data.</text>
</comment>
<feature type="domain" description="Glycosyltransferase 2-like" evidence="7">
    <location>
        <begin position="20"/>
        <end position="139"/>
    </location>
</feature>
<evidence type="ECO:0000256" key="3">
    <source>
        <dbReference type="ARBA" id="ARBA00022676"/>
    </source>
</evidence>
<gene>
    <name evidence="8" type="ORF">LCGC14_1949870</name>
</gene>
<keyword evidence="2" id="KW-1003">Cell membrane</keyword>
<dbReference type="GO" id="GO:0016757">
    <property type="term" value="F:glycosyltransferase activity"/>
    <property type="evidence" value="ECO:0007669"/>
    <property type="project" value="UniProtKB-KW"/>
</dbReference>
<protein>
    <recommendedName>
        <fullName evidence="7">Glycosyltransferase 2-like domain-containing protein</fullName>
    </recommendedName>
</protein>
<keyword evidence="4" id="KW-0808">Transferase</keyword>
<dbReference type="InterPro" id="IPR029044">
    <property type="entry name" value="Nucleotide-diphossugar_trans"/>
</dbReference>
<evidence type="ECO:0000256" key="2">
    <source>
        <dbReference type="ARBA" id="ARBA00022475"/>
    </source>
</evidence>
<comment type="subcellular location">
    <subcellularLocation>
        <location evidence="1">Cell membrane</location>
    </subcellularLocation>
</comment>
<dbReference type="CDD" id="cd00761">
    <property type="entry name" value="Glyco_tranf_GTA_type"/>
    <property type="match status" value="1"/>
</dbReference>
<reference evidence="8" key="1">
    <citation type="journal article" date="2015" name="Nature">
        <title>Complex archaea that bridge the gap between prokaryotes and eukaryotes.</title>
        <authorList>
            <person name="Spang A."/>
            <person name="Saw J.H."/>
            <person name="Jorgensen S.L."/>
            <person name="Zaremba-Niedzwiedzka K."/>
            <person name="Martijn J."/>
            <person name="Lind A.E."/>
            <person name="van Eijk R."/>
            <person name="Schleper C."/>
            <person name="Guy L."/>
            <person name="Ettema T.J."/>
        </authorList>
    </citation>
    <scope>NUCLEOTIDE SEQUENCE</scope>
</reference>
<evidence type="ECO:0000259" key="7">
    <source>
        <dbReference type="Pfam" id="PF00535"/>
    </source>
</evidence>
<dbReference type="PANTHER" id="PTHR43646">
    <property type="entry name" value="GLYCOSYLTRANSFERASE"/>
    <property type="match status" value="1"/>
</dbReference>
<name>A0A0F9FHQ1_9ZZZZ</name>
<sequence>MTPPCEVFAPEAVARAEVAVIIPARNEVERIGPCLDSLANQAGRDSCAIHVCVNNTTDGTADIVRARAQQHGLALVLTELDLPRDGVGRARRLGHLMAMRLSPQAHALLSTDADCVAMPGWLDGMRRALRSHPAVLGRIEGLDDLPAALIEVLRSRGQLEDTYLRLSMEFARLVSDESPDAIGLNTAGGANLGVQRGVYRAVGGFRAQRSGEDRDLINRVIGAGHRPVRAEDAIMRASMRPDGRAPGGMADKIAARLEETGCTLDTALVGVSAMLTRSTICEAQRPALTSVDAARELPILRAHVDALKGLRSLAERRNYLTRVSQQACSDTAARDAATASRRQRPAPEGRLLCQTPDGAHRPARGHSETL</sequence>
<dbReference type="AlphaFoldDB" id="A0A0F9FHQ1"/>
<feature type="compositionally biased region" description="Low complexity" evidence="6">
    <location>
        <begin position="330"/>
        <end position="340"/>
    </location>
</feature>
<dbReference type="SUPFAM" id="SSF53448">
    <property type="entry name" value="Nucleotide-diphospho-sugar transferases"/>
    <property type="match status" value="1"/>
</dbReference>
<evidence type="ECO:0000256" key="6">
    <source>
        <dbReference type="SAM" id="MobiDB-lite"/>
    </source>
</evidence>
<dbReference type="Gene3D" id="3.90.550.10">
    <property type="entry name" value="Spore Coat Polysaccharide Biosynthesis Protein SpsA, Chain A"/>
    <property type="match status" value="1"/>
</dbReference>
<keyword evidence="5" id="KW-0472">Membrane</keyword>
<evidence type="ECO:0000256" key="1">
    <source>
        <dbReference type="ARBA" id="ARBA00004236"/>
    </source>
</evidence>
<proteinExistence type="predicted"/>
<accession>A0A0F9FHQ1</accession>
<dbReference type="Pfam" id="PF00535">
    <property type="entry name" value="Glycos_transf_2"/>
    <property type="match status" value="1"/>
</dbReference>
<dbReference type="PANTHER" id="PTHR43646:SF2">
    <property type="entry name" value="GLYCOSYLTRANSFERASE 2-LIKE DOMAIN-CONTAINING PROTEIN"/>
    <property type="match status" value="1"/>
</dbReference>
<evidence type="ECO:0000256" key="4">
    <source>
        <dbReference type="ARBA" id="ARBA00022679"/>
    </source>
</evidence>
<keyword evidence="3" id="KW-0328">Glycosyltransferase</keyword>
<dbReference type="GO" id="GO:0005886">
    <property type="term" value="C:plasma membrane"/>
    <property type="evidence" value="ECO:0007669"/>
    <property type="project" value="UniProtKB-SubCell"/>
</dbReference>
<organism evidence="8">
    <name type="scientific">marine sediment metagenome</name>
    <dbReference type="NCBI Taxonomy" id="412755"/>
    <lineage>
        <taxon>unclassified sequences</taxon>
        <taxon>metagenomes</taxon>
        <taxon>ecological metagenomes</taxon>
    </lineage>
</organism>
<dbReference type="EMBL" id="LAZR01021264">
    <property type="protein sequence ID" value="KKL85924.1"/>
    <property type="molecule type" value="Genomic_DNA"/>
</dbReference>
<dbReference type="InterPro" id="IPR001173">
    <property type="entry name" value="Glyco_trans_2-like"/>
</dbReference>
<evidence type="ECO:0000313" key="8">
    <source>
        <dbReference type="EMBL" id="KKL85924.1"/>
    </source>
</evidence>
<evidence type="ECO:0000256" key="5">
    <source>
        <dbReference type="ARBA" id="ARBA00023136"/>
    </source>
</evidence>